<feature type="region of interest" description="Disordered" evidence="6">
    <location>
        <begin position="74"/>
        <end position="98"/>
    </location>
</feature>
<dbReference type="InterPro" id="IPR036445">
    <property type="entry name" value="GPCR_2_extracell_dom_sf"/>
</dbReference>
<evidence type="ECO:0000256" key="4">
    <source>
        <dbReference type="ARBA" id="ARBA00023136"/>
    </source>
</evidence>
<dbReference type="InterPro" id="IPR057244">
    <property type="entry name" value="GAIN_B"/>
</dbReference>
<dbReference type="PANTHER" id="PTHR45692">
    <property type="entry name" value="G_PROTEIN_RECEP_F2_4 DOMAIN-CONTAINING PROTEIN"/>
    <property type="match status" value="1"/>
</dbReference>
<evidence type="ECO:0000256" key="6">
    <source>
        <dbReference type="SAM" id="MobiDB-lite"/>
    </source>
</evidence>
<feature type="domain" description="G-protein coupled receptors family 2 profile 1" evidence="8">
    <location>
        <begin position="274"/>
        <end position="327"/>
    </location>
</feature>
<dbReference type="GO" id="GO:0004930">
    <property type="term" value="F:G protein-coupled receptor activity"/>
    <property type="evidence" value="ECO:0007669"/>
    <property type="project" value="InterPro"/>
</dbReference>
<accession>A0A8J4YLB1</accession>
<dbReference type="Gene3D" id="2.60.120.740">
    <property type="match status" value="1"/>
</dbReference>
<keyword evidence="10" id="KW-1185">Reference proteome</keyword>
<dbReference type="Gene3D" id="1.25.40.610">
    <property type="match status" value="1"/>
</dbReference>
<feature type="compositionally biased region" description="Gly residues" evidence="6">
    <location>
        <begin position="87"/>
        <end position="98"/>
    </location>
</feature>
<keyword evidence="4" id="KW-0472">Membrane</keyword>
<feature type="compositionally biased region" description="Low complexity" evidence="6">
    <location>
        <begin position="146"/>
        <end position="155"/>
    </location>
</feature>
<dbReference type="Gene3D" id="2.60.220.50">
    <property type="match status" value="1"/>
</dbReference>
<keyword evidence="3" id="KW-1133">Transmembrane helix</keyword>
<gene>
    <name evidence="9" type="primary">Cirl</name>
    <name evidence="9" type="ORF">GWK47_028479</name>
</gene>
<evidence type="ECO:0000256" key="3">
    <source>
        <dbReference type="ARBA" id="ARBA00022989"/>
    </source>
</evidence>
<feature type="compositionally biased region" description="Low complexity" evidence="6">
    <location>
        <begin position="164"/>
        <end position="197"/>
    </location>
</feature>
<evidence type="ECO:0000256" key="5">
    <source>
        <dbReference type="ARBA" id="ARBA00023157"/>
    </source>
</evidence>
<evidence type="ECO:0000256" key="2">
    <source>
        <dbReference type="ARBA" id="ARBA00022692"/>
    </source>
</evidence>
<dbReference type="PANTHER" id="PTHR45692:SF1">
    <property type="entry name" value="G-PROTEIN COUPLED RECEPTORS FAMILY 2 PROFILE 2 DOMAIN-CONTAINING PROTEIN"/>
    <property type="match status" value="1"/>
</dbReference>
<dbReference type="PROSITE" id="PS50227">
    <property type="entry name" value="G_PROTEIN_RECEP_F2_3"/>
    <property type="match status" value="1"/>
</dbReference>
<feature type="compositionally biased region" description="Low complexity" evidence="6">
    <location>
        <begin position="497"/>
        <end position="510"/>
    </location>
</feature>
<name>A0A8J4YLB1_CHIOP</name>
<keyword evidence="2" id="KW-0812">Transmembrane</keyword>
<dbReference type="SUPFAM" id="SSF111418">
    <property type="entry name" value="Hormone receptor domain"/>
    <property type="match status" value="1"/>
</dbReference>
<reference evidence="9" key="1">
    <citation type="submission" date="2020-07" db="EMBL/GenBank/DDBJ databases">
        <title>The High-quality genome of the commercially important snow crab, Chionoecetes opilio.</title>
        <authorList>
            <person name="Jeong J.-H."/>
            <person name="Ryu S."/>
        </authorList>
    </citation>
    <scope>NUCLEOTIDE SEQUENCE</scope>
    <source>
        <strain evidence="9">MADBK_172401_WGS</strain>
        <tissue evidence="9">Digestive gland</tissue>
    </source>
</reference>
<comment type="subcellular location">
    <subcellularLocation>
        <location evidence="1">Membrane</location>
    </subcellularLocation>
</comment>
<organism evidence="9 10">
    <name type="scientific">Chionoecetes opilio</name>
    <name type="common">Atlantic snow crab</name>
    <name type="synonym">Cancer opilio</name>
    <dbReference type="NCBI Taxonomy" id="41210"/>
    <lineage>
        <taxon>Eukaryota</taxon>
        <taxon>Metazoa</taxon>
        <taxon>Ecdysozoa</taxon>
        <taxon>Arthropoda</taxon>
        <taxon>Crustacea</taxon>
        <taxon>Multicrustacea</taxon>
        <taxon>Malacostraca</taxon>
        <taxon>Eumalacostraca</taxon>
        <taxon>Eucarida</taxon>
        <taxon>Decapoda</taxon>
        <taxon>Pleocyemata</taxon>
        <taxon>Brachyura</taxon>
        <taxon>Eubrachyura</taxon>
        <taxon>Majoidea</taxon>
        <taxon>Majidae</taxon>
        <taxon>Chionoecetes</taxon>
    </lineage>
</organism>
<dbReference type="OrthoDB" id="1100386at2759"/>
<dbReference type="InterPro" id="IPR001879">
    <property type="entry name" value="GPCR_2_extracellular_dom"/>
</dbReference>
<dbReference type="EMBL" id="JACEEZ010000278">
    <property type="protein sequence ID" value="KAG0730317.1"/>
    <property type="molecule type" value="Genomic_DNA"/>
</dbReference>
<keyword evidence="5" id="KW-1015">Disulfide bond</keyword>
<feature type="domain" description="GAIN-B" evidence="7">
    <location>
        <begin position="525"/>
        <end position="689"/>
    </location>
</feature>
<sequence>MYTNEEAKEGRIESRIMMSKANCSVAASTRGFGDPCPGTLKYLEAHFQCVPVNPPSHTARPRPPWFIATVSSITEDDPPIPSPPNKGGSGGGSMAGTGILGTQLNDDRDLGDREAGRQGTAGVIDDSGLNLENRLKETVIEDLPQSTTSSTTTTTLRPPPWLITNTTKNTTTSTTTTTTSTTTSTTVKPASSSTTTTDLPQTNLNAPSGSGGAGGELEGVGGDGTPMNTGDKNKEGSDKDLFATSTLSTTTVWSPRAEVPFTGSGPVGGEASWCPPTSGRGLTWNWTQGGETAVQPCPGGASGWARRPCDSLGLAGAADLSECRSMWLSTLTSRAHIDDAVLAVAHDLASVTGSRALYGGDVTATARILNSLARRMASDVNDFPDINQREAMVTELVNTAVATGSNLMGGQQAAWADLRPLEHRAAATSLLLGLEETAFLLANNLHHEKTVRHAEPNILFFHSSSVLNSLDVLRLQVMETRNVESVTFPSAGESWLTDRPTPSSDPASTPSEHDPLTTTGEQDAFQPYPSQDILLDLVRDAGDTSKFPQDTITLPPEALLENSENGLVKMVFFSYDGLHHLLQPDGRAYTASEANFKGVNETRVLNSRVLSASLGAGRHIELSEPVVLTFTMLRTVNVTNPACVFWDYTTRDNISSATRAPQLPSPPTAVYKAGCTPLPLYPRTKTTGA</sequence>
<feature type="compositionally biased region" description="Gly residues" evidence="6">
    <location>
        <begin position="209"/>
        <end position="224"/>
    </location>
</feature>
<feature type="compositionally biased region" description="Polar residues" evidence="6">
    <location>
        <begin position="198"/>
        <end position="208"/>
    </location>
</feature>
<evidence type="ECO:0000256" key="1">
    <source>
        <dbReference type="ARBA" id="ARBA00004370"/>
    </source>
</evidence>
<dbReference type="PROSITE" id="PS50221">
    <property type="entry name" value="GAIN_B"/>
    <property type="match status" value="1"/>
</dbReference>
<feature type="region of interest" description="Disordered" evidence="6">
    <location>
        <begin position="145"/>
        <end position="242"/>
    </location>
</feature>
<protein>
    <submittedName>
        <fullName evidence="9">Latrophilin Cirl</fullName>
    </submittedName>
</protein>
<dbReference type="Gene3D" id="4.10.1240.10">
    <property type="entry name" value="GPCR, family 2, extracellular hormone receptor domain"/>
    <property type="match status" value="1"/>
</dbReference>
<dbReference type="GO" id="GO:0016020">
    <property type="term" value="C:membrane"/>
    <property type="evidence" value="ECO:0007669"/>
    <property type="project" value="UniProtKB-SubCell"/>
</dbReference>
<dbReference type="InterPro" id="IPR032471">
    <property type="entry name" value="AGRL2-4_GAIN_subdom_A"/>
</dbReference>
<dbReference type="InterPro" id="IPR043159">
    <property type="entry name" value="Lectin_gal-bd_sf"/>
</dbReference>
<evidence type="ECO:0000313" key="10">
    <source>
        <dbReference type="Proteomes" id="UP000770661"/>
    </source>
</evidence>
<comment type="caution">
    <text evidence="9">The sequence shown here is derived from an EMBL/GenBank/DDBJ whole genome shotgun (WGS) entry which is preliminary data.</text>
</comment>
<dbReference type="AlphaFoldDB" id="A0A8J4YLB1"/>
<dbReference type="Proteomes" id="UP000770661">
    <property type="component" value="Unassembled WGS sequence"/>
</dbReference>
<evidence type="ECO:0000259" key="8">
    <source>
        <dbReference type="PROSITE" id="PS50227"/>
    </source>
</evidence>
<evidence type="ECO:0000313" key="9">
    <source>
        <dbReference type="EMBL" id="KAG0730317.1"/>
    </source>
</evidence>
<feature type="compositionally biased region" description="Basic and acidic residues" evidence="6">
    <location>
        <begin position="231"/>
        <end position="241"/>
    </location>
</feature>
<proteinExistence type="predicted"/>
<evidence type="ECO:0000259" key="7">
    <source>
        <dbReference type="PROSITE" id="PS50221"/>
    </source>
</evidence>
<dbReference type="Pfam" id="PF16489">
    <property type="entry name" value="GAIN"/>
    <property type="match status" value="1"/>
</dbReference>
<dbReference type="InterPro" id="IPR046338">
    <property type="entry name" value="GAIN_dom_sf"/>
</dbReference>
<feature type="region of interest" description="Disordered" evidence="6">
    <location>
        <begin position="492"/>
        <end position="526"/>
    </location>
</feature>